<dbReference type="InterPro" id="IPR007831">
    <property type="entry name" value="T2SS_GspE_N"/>
</dbReference>
<evidence type="ECO:0000259" key="3">
    <source>
        <dbReference type="PROSITE" id="PS50076"/>
    </source>
</evidence>
<dbReference type="Proteomes" id="UP000609651">
    <property type="component" value="Unassembled WGS sequence"/>
</dbReference>
<dbReference type="SUPFAM" id="SSF160246">
    <property type="entry name" value="EspE N-terminal domain-like"/>
    <property type="match status" value="1"/>
</dbReference>
<feature type="region of interest" description="Disordered" evidence="1">
    <location>
        <begin position="252"/>
        <end position="274"/>
    </location>
</feature>
<keyword evidence="2" id="KW-0812">Transmembrane</keyword>
<feature type="domain" description="J" evidence="3">
    <location>
        <begin position="25"/>
        <end position="92"/>
    </location>
</feature>
<feature type="compositionally biased region" description="Basic residues" evidence="1">
    <location>
        <begin position="259"/>
        <end position="268"/>
    </location>
</feature>
<evidence type="ECO:0000256" key="2">
    <source>
        <dbReference type="SAM" id="Phobius"/>
    </source>
</evidence>
<dbReference type="SUPFAM" id="SSF46565">
    <property type="entry name" value="Chaperone J-domain"/>
    <property type="match status" value="1"/>
</dbReference>
<dbReference type="InterPro" id="IPR036869">
    <property type="entry name" value="J_dom_sf"/>
</dbReference>
<dbReference type="Gene3D" id="3.30.300.160">
    <property type="entry name" value="Type II secretion system, protein E, N-terminal domain"/>
    <property type="match status" value="1"/>
</dbReference>
<evidence type="ECO:0000313" key="4">
    <source>
        <dbReference type="EMBL" id="NNJ26401.1"/>
    </source>
</evidence>
<dbReference type="Gene3D" id="1.10.287.110">
    <property type="entry name" value="DnaJ domain"/>
    <property type="match status" value="1"/>
</dbReference>
<keyword evidence="2" id="KW-1133">Transmembrane helix</keyword>
<feature type="transmembrane region" description="Helical" evidence="2">
    <location>
        <begin position="308"/>
        <end position="332"/>
    </location>
</feature>
<evidence type="ECO:0000256" key="1">
    <source>
        <dbReference type="SAM" id="MobiDB-lite"/>
    </source>
</evidence>
<dbReference type="InterPro" id="IPR001623">
    <property type="entry name" value="DnaJ_domain"/>
</dbReference>
<reference evidence="4 5" key="1">
    <citation type="journal article" date="2020" name="Syst. Appl. Microbiol.">
        <title>Alienimonas chondri sp. nov., a novel planctomycete isolated from the biofilm of the red alga Chondrus crispus.</title>
        <authorList>
            <person name="Vitorino I."/>
            <person name="Albuquerque L."/>
            <person name="Wiegand S."/>
            <person name="Kallscheuer N."/>
            <person name="da Costa M.S."/>
            <person name="Lobo-da-Cunha A."/>
            <person name="Jogler C."/>
            <person name="Lage O.M."/>
        </authorList>
    </citation>
    <scope>NUCLEOTIDE SEQUENCE [LARGE SCALE GENOMIC DNA]</scope>
    <source>
        <strain evidence="4 5">LzC2</strain>
    </source>
</reference>
<keyword evidence="2" id="KW-0472">Membrane</keyword>
<gene>
    <name evidence="4" type="ORF">LzC2_24850</name>
</gene>
<dbReference type="RefSeq" id="WP_171187401.1">
    <property type="nucleotide sequence ID" value="NZ_WTPX01000076.1"/>
</dbReference>
<organism evidence="4 5">
    <name type="scientific">Alienimonas chondri</name>
    <dbReference type="NCBI Taxonomy" id="2681879"/>
    <lineage>
        <taxon>Bacteria</taxon>
        <taxon>Pseudomonadati</taxon>
        <taxon>Planctomycetota</taxon>
        <taxon>Planctomycetia</taxon>
        <taxon>Planctomycetales</taxon>
        <taxon>Planctomycetaceae</taxon>
        <taxon>Alienimonas</taxon>
    </lineage>
</organism>
<feature type="transmembrane region" description="Helical" evidence="2">
    <location>
        <begin position="282"/>
        <end position="302"/>
    </location>
</feature>
<name>A0ABX1VHY1_9PLAN</name>
<accession>A0ABX1VHY1</accession>
<protein>
    <recommendedName>
        <fullName evidence="3">J domain-containing protein</fullName>
    </recommendedName>
</protein>
<dbReference type="InterPro" id="IPR037257">
    <property type="entry name" value="T2SS_E_N_sf"/>
</dbReference>
<dbReference type="EMBL" id="WTPX01000076">
    <property type="protein sequence ID" value="NNJ26401.1"/>
    <property type="molecule type" value="Genomic_DNA"/>
</dbReference>
<dbReference type="PROSITE" id="PS50076">
    <property type="entry name" value="DNAJ_2"/>
    <property type="match status" value="1"/>
</dbReference>
<evidence type="ECO:0000313" key="5">
    <source>
        <dbReference type="Proteomes" id="UP000609651"/>
    </source>
</evidence>
<keyword evidence="5" id="KW-1185">Reference proteome</keyword>
<sequence>MADVNVYTDWLKIPKGDVPPEGPPDHYALLKLEKFEDNPDKVRSSYRKLNQHVRGYSAGEFATESQELLNELAKAMLALTDEDRKRDYDISLGRKFKEETNQFGRVPMGRLLVKAGKISREQLTEAEGFAEARGLDLRDALVQMKLIPAKLSYRAYAREQGLSYADLSDLAPDEDVLREFPKATAKRHGVLPLLVDDDAVLVATCTAIEPEIEEELRLRYGKPPKPVVVTPAEMTQAITRYYTAEVEEGAASASPAAKKSSKGPRKSFQHLDAGEQKERRQLGIIAICWGAIIPAAAAYFLLGDSELLILWAFLGAAIGAGLAAAWAFLIYWK</sequence>
<comment type="caution">
    <text evidence="4">The sequence shown here is derived from an EMBL/GenBank/DDBJ whole genome shotgun (WGS) entry which is preliminary data.</text>
</comment>
<proteinExistence type="predicted"/>
<dbReference type="Pfam" id="PF05157">
    <property type="entry name" value="MshEN"/>
    <property type="match status" value="1"/>
</dbReference>